<dbReference type="EMBL" id="PCWA01000037">
    <property type="protein sequence ID" value="PIQ89474.1"/>
    <property type="molecule type" value="Genomic_DNA"/>
</dbReference>
<evidence type="ECO:0000256" key="4">
    <source>
        <dbReference type="ARBA" id="ARBA00023136"/>
    </source>
</evidence>
<proteinExistence type="predicted"/>
<dbReference type="GO" id="GO:0016020">
    <property type="term" value="C:membrane"/>
    <property type="evidence" value="ECO:0007669"/>
    <property type="project" value="UniProtKB-SubCell"/>
</dbReference>
<keyword evidence="3 5" id="KW-1133">Transmembrane helix</keyword>
<gene>
    <name evidence="7" type="ORF">COV72_02915</name>
</gene>
<evidence type="ECO:0000259" key="6">
    <source>
        <dbReference type="Pfam" id="PF04932"/>
    </source>
</evidence>
<organism evidence="7 8">
    <name type="scientific">Candidatus Ghiorseimicrobium undicola</name>
    <dbReference type="NCBI Taxonomy" id="1974746"/>
    <lineage>
        <taxon>Bacteria</taxon>
        <taxon>Pseudomonadati</taxon>
        <taxon>Candidatus Omnitrophota</taxon>
        <taxon>Candidatus Ghiorseimicrobium</taxon>
    </lineage>
</organism>
<name>A0A2H0M0M8_9BACT</name>
<dbReference type="InterPro" id="IPR051533">
    <property type="entry name" value="WaaL-like"/>
</dbReference>
<feature type="transmembrane region" description="Helical" evidence="5">
    <location>
        <begin position="371"/>
        <end position="387"/>
    </location>
</feature>
<feature type="transmembrane region" description="Helical" evidence="5">
    <location>
        <begin position="240"/>
        <end position="257"/>
    </location>
</feature>
<feature type="transmembrane region" description="Helical" evidence="5">
    <location>
        <begin position="111"/>
        <end position="129"/>
    </location>
</feature>
<reference evidence="7 8" key="1">
    <citation type="submission" date="2017-09" db="EMBL/GenBank/DDBJ databases">
        <title>Depth-based differentiation of microbial function through sediment-hosted aquifers and enrichment of novel symbionts in the deep terrestrial subsurface.</title>
        <authorList>
            <person name="Probst A.J."/>
            <person name="Ladd B."/>
            <person name="Jarett J.K."/>
            <person name="Geller-Mcgrath D.E."/>
            <person name="Sieber C.M."/>
            <person name="Emerson J.B."/>
            <person name="Anantharaman K."/>
            <person name="Thomas B.C."/>
            <person name="Malmstrom R."/>
            <person name="Stieglmeier M."/>
            <person name="Klingl A."/>
            <person name="Woyke T."/>
            <person name="Ryan C.M."/>
            <person name="Banfield J.F."/>
        </authorList>
    </citation>
    <scope>NUCLEOTIDE SEQUENCE [LARGE SCALE GENOMIC DNA]</scope>
    <source>
        <strain evidence="7">CG11_big_fil_rev_8_21_14_0_20_42_13</strain>
    </source>
</reference>
<keyword evidence="4 5" id="KW-0472">Membrane</keyword>
<feature type="transmembrane region" description="Helical" evidence="5">
    <location>
        <begin position="7"/>
        <end position="33"/>
    </location>
</feature>
<dbReference type="PANTHER" id="PTHR37422:SF13">
    <property type="entry name" value="LIPOPOLYSACCHARIDE BIOSYNTHESIS PROTEIN PA4999-RELATED"/>
    <property type="match status" value="1"/>
</dbReference>
<dbReference type="Proteomes" id="UP000229641">
    <property type="component" value="Unassembled WGS sequence"/>
</dbReference>
<evidence type="ECO:0000256" key="1">
    <source>
        <dbReference type="ARBA" id="ARBA00004141"/>
    </source>
</evidence>
<accession>A0A2H0M0M8</accession>
<dbReference type="InterPro" id="IPR007016">
    <property type="entry name" value="O-antigen_ligase-rel_domated"/>
</dbReference>
<comment type="caution">
    <text evidence="7">The sequence shown here is derived from an EMBL/GenBank/DDBJ whole genome shotgun (WGS) entry which is preliminary data.</text>
</comment>
<feature type="transmembrane region" description="Helical" evidence="5">
    <location>
        <begin position="332"/>
        <end position="350"/>
    </location>
</feature>
<sequence length="427" mass="48291">MNMPLPIILIGIIIAMLILANPFMGLVITTLLIPQAILQAFGQSIFGLFTMATPIKIIGGLTFLSAFMKQVLEKRSWAFIKKPQIKFFLLFLMWIYISGFVHPGFATRENFTMFASFFMLAFIILALVNNIRRFKIILWAILSCMFFVSLYSIYGYLASGGTIRISGADYGPNEFAISLLPALAISFYTFFIRKGLAGKMLSLIMSFAIFSALVLTFSRGGLIGFLSMLFIALIKTKRKIITIFLAIVIVAGLANFMPSDFWERIEKTKVEEKMMGDEAIDSTTRRYLLAKAAWQMFLDNPIFGRGIGNYYYECRNYQPISPGRAHNMYLEVAAELGSIGLFFMLGIFFTTLKSLGRIIKNNKEFANYAKGFYVGLFGFFISAIFLHSQQDKILWFMIFMAAALENIAVNNKTAPNKKIARKNRNPQ</sequence>
<feature type="transmembrane region" description="Helical" evidence="5">
    <location>
        <begin position="204"/>
        <end position="234"/>
    </location>
</feature>
<dbReference type="Pfam" id="PF04932">
    <property type="entry name" value="Wzy_C"/>
    <property type="match status" value="1"/>
</dbReference>
<evidence type="ECO:0000256" key="5">
    <source>
        <dbReference type="SAM" id="Phobius"/>
    </source>
</evidence>
<feature type="transmembrane region" description="Helical" evidence="5">
    <location>
        <begin position="393"/>
        <end position="409"/>
    </location>
</feature>
<dbReference type="PANTHER" id="PTHR37422">
    <property type="entry name" value="TEICHURONIC ACID BIOSYNTHESIS PROTEIN TUAE"/>
    <property type="match status" value="1"/>
</dbReference>
<feature type="transmembrane region" description="Helical" evidence="5">
    <location>
        <begin position="45"/>
        <end position="67"/>
    </location>
</feature>
<evidence type="ECO:0000256" key="2">
    <source>
        <dbReference type="ARBA" id="ARBA00022692"/>
    </source>
</evidence>
<feature type="transmembrane region" description="Helical" evidence="5">
    <location>
        <begin position="87"/>
        <end position="105"/>
    </location>
</feature>
<keyword evidence="2 5" id="KW-0812">Transmembrane</keyword>
<evidence type="ECO:0000256" key="3">
    <source>
        <dbReference type="ARBA" id="ARBA00022989"/>
    </source>
</evidence>
<evidence type="ECO:0000313" key="8">
    <source>
        <dbReference type="Proteomes" id="UP000229641"/>
    </source>
</evidence>
<evidence type="ECO:0000313" key="7">
    <source>
        <dbReference type="EMBL" id="PIQ89474.1"/>
    </source>
</evidence>
<feature type="transmembrane region" description="Helical" evidence="5">
    <location>
        <begin position="136"/>
        <end position="155"/>
    </location>
</feature>
<comment type="subcellular location">
    <subcellularLocation>
        <location evidence="1">Membrane</location>
        <topology evidence="1">Multi-pass membrane protein</topology>
    </subcellularLocation>
</comment>
<dbReference type="AlphaFoldDB" id="A0A2H0M0M8"/>
<feature type="domain" description="O-antigen ligase-related" evidence="6">
    <location>
        <begin position="205"/>
        <end position="344"/>
    </location>
</feature>
<protein>
    <recommendedName>
        <fullName evidence="6">O-antigen ligase-related domain-containing protein</fullName>
    </recommendedName>
</protein>